<protein>
    <submittedName>
        <fullName evidence="8">2,3-bisphosphoglycerate-independent phosphoglycerate mutase</fullName>
        <ecNumber evidence="8">5.4.2.12</ecNumber>
    </submittedName>
</protein>
<dbReference type="InterPro" id="IPR004456">
    <property type="entry name" value="Pglycerate_mutase_ApgM"/>
</dbReference>
<evidence type="ECO:0000313" key="9">
    <source>
        <dbReference type="Proteomes" id="UP000528322"/>
    </source>
</evidence>
<dbReference type="PANTHER" id="PTHR31209">
    <property type="entry name" value="COFACTOR-INDEPENDENT PHOSPHOGLYCERATE MUTASE"/>
    <property type="match status" value="1"/>
</dbReference>
<dbReference type="GO" id="GO:0046872">
    <property type="term" value="F:metal ion binding"/>
    <property type="evidence" value="ECO:0007669"/>
    <property type="project" value="InterPro"/>
</dbReference>
<evidence type="ECO:0000256" key="4">
    <source>
        <dbReference type="ARBA" id="ARBA00005524"/>
    </source>
</evidence>
<dbReference type="Gene3D" id="3.30.70.2130">
    <property type="entry name" value="Metalloenzyme domain"/>
    <property type="match status" value="1"/>
</dbReference>
<dbReference type="NCBIfam" id="NF003242">
    <property type="entry name" value="PRK04200.1"/>
    <property type="match status" value="1"/>
</dbReference>
<name>A0A7W7Y2J9_9BACT</name>
<comment type="function">
    <text evidence="2">Catalyzes the interconversion of 2-phosphoglycerate and 3-phosphoglycerate.</text>
</comment>
<evidence type="ECO:0000256" key="2">
    <source>
        <dbReference type="ARBA" id="ARBA00002315"/>
    </source>
</evidence>
<sequence>MKQVVLLGDGMSDHPLPQFDNRTPLQIANTPNMDRIAHMGIGGSTINAPEHLPVGSDICNLSVLGYRLDSGYTGRSPIEAAAMGVELSDNDVAFRCNLVTLTEDGSVMKDFSAGHIDSAEAADIIAFLKHQLDGPSFTFHAGVSYRHLLVWHDGIDTLQTTPPHDISDKKIAPHLPFGDGSQVLQELMNRSQEILKYAPVNQARRAQGKPEVSSIWLWGQGRRPSFQSFYDLYGKSGAIITAVDLMRGVAKCIGFKMIEVEGATGWIDTNYRGKAQACIDVLPEVDLVYLHVESPDEAGHAGRADYKIQAIEDFDAQVVGPVLEHLDSAYPEAYRIVTLPDHPTPIAVRTHTRDRVPFAMAGAGIKADSCTRYNETLLEDGSVHLNDSTHLMKMLLGQDLSC</sequence>
<dbReference type="InterPro" id="IPR023665">
    <property type="entry name" value="ApgAM_prokaryotes"/>
</dbReference>
<comment type="similarity">
    <text evidence="4">Belongs to the BPG-independent phosphoglycerate mutase family. A-PGAM subfamily.</text>
</comment>
<comment type="caution">
    <text evidence="8">The sequence shown here is derived from an EMBL/GenBank/DDBJ whole genome shotgun (WGS) entry which is preliminary data.</text>
</comment>
<evidence type="ECO:0000256" key="5">
    <source>
        <dbReference type="ARBA" id="ARBA00023152"/>
    </source>
</evidence>
<dbReference type="EC" id="5.4.2.12" evidence="8"/>
<dbReference type="PANTHER" id="PTHR31209:SF4">
    <property type="entry name" value="2,3-BISPHOSPHOGLYCERATE-INDEPENDENT PHOSPHOGLYCERATE MUTASE"/>
    <property type="match status" value="1"/>
</dbReference>
<dbReference type="NCBIfam" id="TIGR02535">
    <property type="entry name" value="hyp_Hser_kinase"/>
    <property type="match status" value="1"/>
</dbReference>
<dbReference type="EMBL" id="JACHID010000001">
    <property type="protein sequence ID" value="MBB5020906.1"/>
    <property type="molecule type" value="Genomic_DNA"/>
</dbReference>
<reference evidence="8 9" key="1">
    <citation type="submission" date="2020-08" db="EMBL/GenBank/DDBJ databases">
        <title>Genomic Encyclopedia of Type Strains, Phase IV (KMG-IV): sequencing the most valuable type-strain genomes for metagenomic binning, comparative biology and taxonomic classification.</title>
        <authorList>
            <person name="Goeker M."/>
        </authorList>
    </citation>
    <scope>NUCLEOTIDE SEQUENCE [LARGE SCALE GENOMIC DNA]</scope>
    <source>
        <strain evidence="8 9">DSM 22071</strain>
    </source>
</reference>
<feature type="domain" description="Metalloenzyme" evidence="7">
    <location>
        <begin position="1"/>
        <end position="395"/>
    </location>
</feature>
<dbReference type="Pfam" id="PF01676">
    <property type="entry name" value="Metalloenzyme"/>
    <property type="match status" value="1"/>
</dbReference>
<evidence type="ECO:0000256" key="1">
    <source>
        <dbReference type="ARBA" id="ARBA00000370"/>
    </source>
</evidence>
<dbReference type="Proteomes" id="UP000528322">
    <property type="component" value="Unassembled WGS sequence"/>
</dbReference>
<evidence type="ECO:0000313" key="8">
    <source>
        <dbReference type="EMBL" id="MBB5020906.1"/>
    </source>
</evidence>
<keyword evidence="9" id="KW-1185">Reference proteome</keyword>
<dbReference type="CDD" id="cd16011">
    <property type="entry name" value="iPGM_like"/>
    <property type="match status" value="1"/>
</dbReference>
<proteinExistence type="inferred from homology"/>
<keyword evidence="6 8" id="KW-0413">Isomerase</keyword>
<comment type="catalytic activity">
    <reaction evidence="1">
        <text>(2R)-2-phosphoglycerate = (2R)-3-phosphoglycerate</text>
        <dbReference type="Rhea" id="RHEA:15901"/>
        <dbReference type="ChEBI" id="CHEBI:58272"/>
        <dbReference type="ChEBI" id="CHEBI:58289"/>
        <dbReference type="EC" id="5.4.2.12"/>
    </reaction>
</comment>
<accession>A0A7W7Y2J9</accession>
<keyword evidence="5" id="KW-0324">Glycolysis</keyword>
<dbReference type="GO" id="GO:0004619">
    <property type="term" value="F:phosphoglycerate mutase activity"/>
    <property type="evidence" value="ECO:0007669"/>
    <property type="project" value="UniProtKB-EC"/>
</dbReference>
<comment type="pathway">
    <text evidence="3">Carbohydrate degradation.</text>
</comment>
<evidence type="ECO:0000256" key="6">
    <source>
        <dbReference type="ARBA" id="ARBA00023235"/>
    </source>
</evidence>
<organism evidence="8 9">
    <name type="scientific">Desulfurispira natronophila</name>
    <dbReference type="NCBI Taxonomy" id="682562"/>
    <lineage>
        <taxon>Bacteria</taxon>
        <taxon>Pseudomonadati</taxon>
        <taxon>Chrysiogenota</taxon>
        <taxon>Chrysiogenia</taxon>
        <taxon>Chrysiogenales</taxon>
        <taxon>Chrysiogenaceae</taxon>
        <taxon>Desulfurispira</taxon>
    </lineage>
</organism>
<evidence type="ECO:0000259" key="7">
    <source>
        <dbReference type="Pfam" id="PF01676"/>
    </source>
</evidence>
<dbReference type="InterPro" id="IPR006124">
    <property type="entry name" value="Metalloenzyme"/>
</dbReference>
<evidence type="ECO:0000256" key="3">
    <source>
        <dbReference type="ARBA" id="ARBA00004921"/>
    </source>
</evidence>
<dbReference type="GO" id="GO:0006096">
    <property type="term" value="P:glycolytic process"/>
    <property type="evidence" value="ECO:0007669"/>
    <property type="project" value="UniProtKB-KW"/>
</dbReference>
<dbReference type="PIRSF" id="PIRSF006392">
    <property type="entry name" value="IPGAM_arch"/>
    <property type="match status" value="1"/>
</dbReference>
<dbReference type="Pfam" id="PF10143">
    <property type="entry name" value="PhosphMutase"/>
    <property type="match status" value="1"/>
</dbReference>
<dbReference type="NCBIfam" id="TIGR00306">
    <property type="entry name" value="apgM"/>
    <property type="match status" value="1"/>
</dbReference>
<dbReference type="InterPro" id="IPR042253">
    <property type="entry name" value="Pglycerate_mutase_ApgM_sf"/>
</dbReference>
<dbReference type="AlphaFoldDB" id="A0A7W7Y2J9"/>
<dbReference type="InterPro" id="IPR017850">
    <property type="entry name" value="Alkaline_phosphatase_core_sf"/>
</dbReference>
<dbReference type="SUPFAM" id="SSF53649">
    <property type="entry name" value="Alkaline phosphatase-like"/>
    <property type="match status" value="1"/>
</dbReference>
<dbReference type="RefSeq" id="WP_183728550.1">
    <property type="nucleotide sequence ID" value="NZ_JACHID010000001.1"/>
</dbReference>
<gene>
    <name evidence="8" type="ORF">HNR37_000209</name>
</gene>
<dbReference type="Gene3D" id="3.40.720.10">
    <property type="entry name" value="Alkaline Phosphatase, subunit A"/>
    <property type="match status" value="2"/>
</dbReference>